<accession>A0A6H5GBT9</accession>
<comment type="similarity">
    <text evidence="10">Belongs to the archaeal rpoM/eukaryotic RPA12/RPB9/RPC11 RNA polymerase family.</text>
</comment>
<dbReference type="GO" id="GO:0030991">
    <property type="term" value="C:intraciliary transport particle A"/>
    <property type="evidence" value="ECO:0007669"/>
    <property type="project" value="TreeGrafter"/>
</dbReference>
<dbReference type="Pfam" id="PF25063">
    <property type="entry name" value="ARM_TT21_C"/>
    <property type="match status" value="1"/>
</dbReference>
<evidence type="ECO:0000256" key="1">
    <source>
        <dbReference type="ARBA" id="ARBA00004604"/>
    </source>
</evidence>
<dbReference type="GO" id="GO:0035721">
    <property type="term" value="P:intraciliary retrograde transport"/>
    <property type="evidence" value="ECO:0007669"/>
    <property type="project" value="TreeGrafter"/>
</dbReference>
<dbReference type="OrthoDB" id="282270at2759"/>
<dbReference type="SMART" id="SM00028">
    <property type="entry name" value="TPR"/>
    <property type="match status" value="3"/>
</dbReference>
<dbReference type="GO" id="GO:0005730">
    <property type="term" value="C:nucleolus"/>
    <property type="evidence" value="ECO:0007669"/>
    <property type="project" value="UniProtKB-SubCell"/>
</dbReference>
<proteinExistence type="inferred from homology"/>
<keyword evidence="11" id="KW-1133">Transmembrane helix</keyword>
<dbReference type="SMART" id="SM00661">
    <property type="entry name" value="RPOL9"/>
    <property type="match status" value="1"/>
</dbReference>
<dbReference type="SMART" id="SM00440">
    <property type="entry name" value="ZnF_C2C2"/>
    <property type="match status" value="1"/>
</dbReference>
<keyword evidence="8" id="KW-0539">Nucleus</keyword>
<dbReference type="InterPro" id="IPR056834">
    <property type="entry name" value="ARM_TT21_C"/>
</dbReference>
<feature type="transmembrane region" description="Helical" evidence="11">
    <location>
        <begin position="189"/>
        <end position="214"/>
    </location>
</feature>
<dbReference type="PROSITE" id="PS51133">
    <property type="entry name" value="ZF_TFIIS_2"/>
    <property type="match status" value="1"/>
</dbReference>
<dbReference type="Pfam" id="PF01096">
    <property type="entry name" value="Zn_ribbon_TFIIS"/>
    <property type="match status" value="1"/>
</dbReference>
<dbReference type="SUPFAM" id="SSF57783">
    <property type="entry name" value="Zinc beta-ribbon"/>
    <property type="match status" value="2"/>
</dbReference>
<dbReference type="EMBL" id="CADCXU010009063">
    <property type="protein sequence ID" value="CAA9999857.1"/>
    <property type="molecule type" value="Genomic_DNA"/>
</dbReference>
<dbReference type="GO" id="GO:0005654">
    <property type="term" value="C:nucleoplasm"/>
    <property type="evidence" value="ECO:0007669"/>
    <property type="project" value="UniProtKB-ARBA"/>
</dbReference>
<evidence type="ECO:0000256" key="10">
    <source>
        <dbReference type="RuleBase" id="RU003474"/>
    </source>
</evidence>
<dbReference type="GO" id="GO:0008270">
    <property type="term" value="F:zinc ion binding"/>
    <property type="evidence" value="ECO:0007669"/>
    <property type="project" value="UniProtKB-KW"/>
</dbReference>
<evidence type="ECO:0000313" key="13">
    <source>
        <dbReference type="EMBL" id="CAA9999857.1"/>
    </source>
</evidence>
<sequence>MYLVNELIQNELQSVDNNFFFVPGTNRSLLSMAIETWCCGGRHIQLLLLVLCVIIEQGLQQAFRVSIYLVQVKNPNNVTLFDDPFRQVIESWNNEQKAIVTNSRIVLVFLSSAVSGFLTLKINLKWFLLVIMAALTCIVYVSPQITVYGDFDYVLVTVIVMSFLHGLIDPVLVALLARWTPRTELGRTVPLAFTVNFIAESFFMNLLFRCWLLLGELYIQAGSQQQAADLLHRVITHNQSSAKAYELLGMIAEKEKNYLKASHHYQQAWNLSGKTNPGLGYKLAYNRLKSKLYAEAVSTCQQVLAMHPDYPKIKKDILDVAMPRLRSPTEFLSKELLIDLTATDGRDGQDRRDINAELAWNASNQCPPAWHLEHLEARPEDSQFLGRRKYVFDCHFLGNAASGTQQSCTQLVETDEASVLFAGRQAYLHDLDGQFIEDKENKVLLYACRNCDYKQLADSNCIYVNKIMHEIDELTHIVSDVISDPTLPRTEQHPCPKCNHREAVFFQAQTRRAEEEMRLYYVCTNQHCTHRWTE</sequence>
<keyword evidence="11" id="KW-0812">Transmembrane</keyword>
<dbReference type="InterPro" id="IPR001529">
    <property type="entry name" value="Zn_ribbon_RPB9"/>
</dbReference>
<gene>
    <name evidence="13" type="ORF">NTEN_LOCUS6089</name>
</gene>
<keyword evidence="11" id="KW-0472">Membrane</keyword>
<feature type="domain" description="TFIIS-type" evidence="12">
    <location>
        <begin position="491"/>
        <end position="533"/>
    </location>
</feature>
<dbReference type="GO" id="GO:0003676">
    <property type="term" value="F:nucleic acid binding"/>
    <property type="evidence" value="ECO:0007669"/>
    <property type="project" value="InterPro"/>
</dbReference>
<dbReference type="GO" id="GO:0005929">
    <property type="term" value="C:cilium"/>
    <property type="evidence" value="ECO:0007669"/>
    <property type="project" value="GOC"/>
</dbReference>
<dbReference type="InterPro" id="IPR040364">
    <property type="entry name" value="TTC21A/TTC21B"/>
</dbReference>
<keyword evidence="7 10" id="KW-0804">Transcription</keyword>
<dbReference type="GO" id="GO:0006351">
    <property type="term" value="P:DNA-templated transcription"/>
    <property type="evidence" value="ECO:0007669"/>
    <property type="project" value="InterPro"/>
</dbReference>
<dbReference type="InterPro" id="IPR034012">
    <property type="entry name" value="Zn_ribbon_RPB9_C"/>
</dbReference>
<dbReference type="SUPFAM" id="SSF48452">
    <property type="entry name" value="TPR-like"/>
    <property type="match status" value="1"/>
</dbReference>
<dbReference type="InterPro" id="IPR019734">
    <property type="entry name" value="TPR_rpt"/>
</dbReference>
<dbReference type="Gene3D" id="1.20.1250.20">
    <property type="entry name" value="MFS general substrate transporter like domains"/>
    <property type="match status" value="1"/>
</dbReference>
<evidence type="ECO:0000256" key="5">
    <source>
        <dbReference type="ARBA" id="ARBA00022771"/>
    </source>
</evidence>
<keyword evidence="3 10" id="KW-0240">DNA-directed RNA polymerase</keyword>
<dbReference type="FunFam" id="2.20.25.10:FF:000004">
    <property type="entry name" value="DNA-directed RNA polymerase subunit"/>
    <property type="match status" value="1"/>
</dbReference>
<comment type="subcellular location">
    <subcellularLocation>
        <location evidence="1">Nucleus</location>
        <location evidence="1">Nucleolus</location>
    </subcellularLocation>
</comment>
<evidence type="ECO:0000256" key="8">
    <source>
        <dbReference type="ARBA" id="ARBA00023242"/>
    </source>
</evidence>
<dbReference type="Gene3D" id="2.20.25.10">
    <property type="match status" value="2"/>
</dbReference>
<dbReference type="PANTHER" id="PTHR14699:SF0">
    <property type="entry name" value="TETRATRICOPEPTIDE REPEAT PROTEIN 21 HOMOLOG"/>
    <property type="match status" value="1"/>
</dbReference>
<dbReference type="PROSITE" id="PS00466">
    <property type="entry name" value="ZF_TFIIS_1"/>
    <property type="match status" value="1"/>
</dbReference>
<dbReference type="GO" id="GO:0061512">
    <property type="term" value="P:protein localization to cilium"/>
    <property type="evidence" value="ECO:0007669"/>
    <property type="project" value="TreeGrafter"/>
</dbReference>
<dbReference type="PANTHER" id="PTHR14699">
    <property type="entry name" value="STI2 PROTEIN-RELATED"/>
    <property type="match status" value="1"/>
</dbReference>
<dbReference type="InterPro" id="IPR011990">
    <property type="entry name" value="TPR-like_helical_dom_sf"/>
</dbReference>
<protein>
    <recommendedName>
        <fullName evidence="12">TFIIS-type domain-containing protein</fullName>
    </recommendedName>
</protein>
<evidence type="ECO:0000259" key="12">
    <source>
        <dbReference type="PROSITE" id="PS51133"/>
    </source>
</evidence>
<evidence type="ECO:0000256" key="3">
    <source>
        <dbReference type="ARBA" id="ARBA00022478"/>
    </source>
</evidence>
<comment type="similarity">
    <text evidence="2">Belongs to the TTC21 family.</text>
</comment>
<dbReference type="InterPro" id="IPR036259">
    <property type="entry name" value="MFS_trans_sf"/>
</dbReference>
<keyword evidence="6" id="KW-0862">Zinc</keyword>
<evidence type="ECO:0000256" key="11">
    <source>
        <dbReference type="SAM" id="Phobius"/>
    </source>
</evidence>
<feature type="transmembrane region" description="Helical" evidence="11">
    <location>
        <begin position="127"/>
        <end position="147"/>
    </location>
</feature>
<reference evidence="13 14" key="1">
    <citation type="submission" date="2020-02" db="EMBL/GenBank/DDBJ databases">
        <authorList>
            <person name="Ferguson B K."/>
        </authorList>
    </citation>
    <scope>NUCLEOTIDE SEQUENCE [LARGE SCALE GENOMIC DNA]</scope>
</reference>
<organism evidence="13 14">
    <name type="scientific">Nesidiocoris tenuis</name>
    <dbReference type="NCBI Taxonomy" id="355587"/>
    <lineage>
        <taxon>Eukaryota</taxon>
        <taxon>Metazoa</taxon>
        <taxon>Ecdysozoa</taxon>
        <taxon>Arthropoda</taxon>
        <taxon>Hexapoda</taxon>
        <taxon>Insecta</taxon>
        <taxon>Pterygota</taxon>
        <taxon>Neoptera</taxon>
        <taxon>Paraneoptera</taxon>
        <taxon>Hemiptera</taxon>
        <taxon>Heteroptera</taxon>
        <taxon>Panheteroptera</taxon>
        <taxon>Cimicomorpha</taxon>
        <taxon>Miridae</taxon>
        <taxon>Dicyphina</taxon>
        <taxon>Nesidiocoris</taxon>
    </lineage>
</organism>
<keyword evidence="14" id="KW-1185">Reference proteome</keyword>
<evidence type="ECO:0000256" key="4">
    <source>
        <dbReference type="ARBA" id="ARBA00022723"/>
    </source>
</evidence>
<evidence type="ECO:0000256" key="7">
    <source>
        <dbReference type="ARBA" id="ARBA00023163"/>
    </source>
</evidence>
<evidence type="ECO:0000256" key="2">
    <source>
        <dbReference type="ARBA" id="ARBA00010935"/>
    </source>
</evidence>
<feature type="transmembrane region" description="Helical" evidence="11">
    <location>
        <begin position="153"/>
        <end position="177"/>
    </location>
</feature>
<keyword evidence="5 9" id="KW-0863">Zinc-finger</keyword>
<dbReference type="Proteomes" id="UP000479000">
    <property type="component" value="Unassembled WGS sequence"/>
</dbReference>
<dbReference type="InterPro" id="IPR001222">
    <property type="entry name" value="Znf_TFIIS"/>
</dbReference>
<name>A0A6H5GBT9_9HEMI</name>
<evidence type="ECO:0000256" key="9">
    <source>
        <dbReference type="PROSITE-ProRule" id="PRU00472"/>
    </source>
</evidence>
<dbReference type="CDD" id="cd10508">
    <property type="entry name" value="Zn-ribbon_RPB9"/>
    <property type="match status" value="1"/>
</dbReference>
<dbReference type="Gene3D" id="1.25.40.10">
    <property type="entry name" value="Tetratricopeptide repeat domain"/>
    <property type="match status" value="1"/>
</dbReference>
<dbReference type="AlphaFoldDB" id="A0A6H5GBT9"/>
<dbReference type="SUPFAM" id="SSF103473">
    <property type="entry name" value="MFS general substrate transporter"/>
    <property type="match status" value="1"/>
</dbReference>
<evidence type="ECO:0000313" key="14">
    <source>
        <dbReference type="Proteomes" id="UP000479000"/>
    </source>
</evidence>
<keyword evidence="4 10" id="KW-0479">Metal-binding</keyword>
<evidence type="ECO:0000256" key="6">
    <source>
        <dbReference type="ARBA" id="ARBA00022833"/>
    </source>
</evidence>
<dbReference type="GO" id="GO:0000428">
    <property type="term" value="C:DNA-directed RNA polymerase complex"/>
    <property type="evidence" value="ECO:0007669"/>
    <property type="project" value="UniProtKB-KW"/>
</dbReference>